<protein>
    <recommendedName>
        <fullName evidence="5">DUF4190 domain-containing protein</fullName>
    </recommendedName>
</protein>
<dbReference type="RefSeq" id="WP_184948177.1">
    <property type="nucleotide sequence ID" value="NZ_BAAAWZ010000001.1"/>
</dbReference>
<dbReference type="Proteomes" id="UP000562352">
    <property type="component" value="Unassembled WGS sequence"/>
</dbReference>
<evidence type="ECO:0000313" key="4">
    <source>
        <dbReference type="Proteomes" id="UP000562352"/>
    </source>
</evidence>
<evidence type="ECO:0000256" key="2">
    <source>
        <dbReference type="SAM" id="Phobius"/>
    </source>
</evidence>
<feature type="compositionally biased region" description="Low complexity" evidence="1">
    <location>
        <begin position="103"/>
        <end position="114"/>
    </location>
</feature>
<gene>
    <name evidence="3" type="ORF">FHS22_006756</name>
</gene>
<reference evidence="3 4" key="1">
    <citation type="submission" date="2020-08" db="EMBL/GenBank/DDBJ databases">
        <title>Genomic Encyclopedia of Type Strains, Phase III (KMG-III): the genomes of soil and plant-associated and newly described type strains.</title>
        <authorList>
            <person name="Whitman W."/>
        </authorList>
    </citation>
    <scope>NUCLEOTIDE SEQUENCE [LARGE SCALE GENOMIC DNA]</scope>
    <source>
        <strain evidence="3 4">CECT 3303</strain>
    </source>
</reference>
<dbReference type="AlphaFoldDB" id="A0A841DFD8"/>
<dbReference type="EMBL" id="JACHJJ010000033">
    <property type="protein sequence ID" value="MBB5967453.1"/>
    <property type="molecule type" value="Genomic_DNA"/>
</dbReference>
<keyword evidence="2" id="KW-0472">Membrane</keyword>
<feature type="compositionally biased region" description="Low complexity" evidence="1">
    <location>
        <begin position="1"/>
        <end position="24"/>
    </location>
</feature>
<evidence type="ECO:0000313" key="3">
    <source>
        <dbReference type="EMBL" id="MBB5967453.1"/>
    </source>
</evidence>
<feature type="compositionally biased region" description="Basic and acidic residues" evidence="1">
    <location>
        <begin position="38"/>
        <end position="47"/>
    </location>
</feature>
<organism evidence="3 4">
    <name type="scientific">Planomonospora venezuelensis</name>
    <dbReference type="NCBI Taxonomy" id="1999"/>
    <lineage>
        <taxon>Bacteria</taxon>
        <taxon>Bacillati</taxon>
        <taxon>Actinomycetota</taxon>
        <taxon>Actinomycetes</taxon>
        <taxon>Streptosporangiales</taxon>
        <taxon>Streptosporangiaceae</taxon>
        <taxon>Planomonospora</taxon>
    </lineage>
</organism>
<comment type="caution">
    <text evidence="3">The sequence shown here is derived from an EMBL/GenBank/DDBJ whole genome shotgun (WGS) entry which is preliminary data.</text>
</comment>
<name>A0A841DFD8_PLAVE</name>
<keyword evidence="4" id="KW-1185">Reference proteome</keyword>
<sequence length="272" mass="27134">MPQPLQADPSPPSQAASPPAHSVPGAAPPAYPGWESTAEQRPDDRDVPPGASRPSRYDPPTPEASAAVPAQATEPVTGWFPPDRAPGDPYGAPGRGGPYESSGAPAQAGPYGAPAPGGPYGAHPSGVPAGAPTGAHPYGGGQAPPVPAGPAYPGPAGYPAPPPGDRSQHGQGGRLGTAALVLGIVSLVLLFACGAGVLTAIAGVVLGIVAVVKDSNRGRAWVGLLLSALALIIAAVFLAWFVNKVGGCLDLPRELQQRCVEERFGIDIQPPG</sequence>
<feature type="compositionally biased region" description="Pro residues" evidence="1">
    <location>
        <begin position="144"/>
        <end position="164"/>
    </location>
</feature>
<accession>A0A841DFD8</accession>
<evidence type="ECO:0008006" key="5">
    <source>
        <dbReference type="Google" id="ProtNLM"/>
    </source>
</evidence>
<feature type="region of interest" description="Disordered" evidence="1">
    <location>
        <begin position="1"/>
        <end position="172"/>
    </location>
</feature>
<keyword evidence="2" id="KW-1133">Transmembrane helix</keyword>
<feature type="transmembrane region" description="Helical" evidence="2">
    <location>
        <begin position="221"/>
        <end position="242"/>
    </location>
</feature>
<evidence type="ECO:0000256" key="1">
    <source>
        <dbReference type="SAM" id="MobiDB-lite"/>
    </source>
</evidence>
<keyword evidence="2" id="KW-0812">Transmembrane</keyword>
<feature type="transmembrane region" description="Helical" evidence="2">
    <location>
        <begin position="178"/>
        <end position="209"/>
    </location>
</feature>
<proteinExistence type="predicted"/>